<evidence type="ECO:0000256" key="1">
    <source>
        <dbReference type="ARBA" id="ARBA00022741"/>
    </source>
</evidence>
<keyword evidence="3" id="KW-0143">Chaperone</keyword>
<dbReference type="SUPFAM" id="SSF52540">
    <property type="entry name" value="P-loop containing nucleoside triphosphate hydrolases"/>
    <property type="match status" value="2"/>
</dbReference>
<feature type="domain" description="AAA+ ATPase" evidence="4">
    <location>
        <begin position="516"/>
        <end position="683"/>
    </location>
</feature>
<dbReference type="InterPro" id="IPR027417">
    <property type="entry name" value="P-loop_NTPase"/>
</dbReference>
<evidence type="ECO:0000256" key="2">
    <source>
        <dbReference type="ARBA" id="ARBA00022840"/>
    </source>
</evidence>
<dbReference type="PANTHER" id="PTHR11638:SF18">
    <property type="entry name" value="HEAT SHOCK PROTEIN 104"/>
    <property type="match status" value="1"/>
</dbReference>
<dbReference type="PANTHER" id="PTHR11638">
    <property type="entry name" value="ATP-DEPENDENT CLP PROTEASE"/>
    <property type="match status" value="1"/>
</dbReference>
<dbReference type="GO" id="GO:0034605">
    <property type="term" value="P:cellular response to heat"/>
    <property type="evidence" value="ECO:0007669"/>
    <property type="project" value="TreeGrafter"/>
</dbReference>
<dbReference type="GO" id="GO:0016887">
    <property type="term" value="F:ATP hydrolysis activity"/>
    <property type="evidence" value="ECO:0007669"/>
    <property type="project" value="InterPro"/>
</dbReference>
<organism evidence="6 7">
    <name type="scientific">Candidatus Thiomargarita nelsonii</name>
    <dbReference type="NCBI Taxonomy" id="1003181"/>
    <lineage>
        <taxon>Bacteria</taxon>
        <taxon>Pseudomonadati</taxon>
        <taxon>Pseudomonadota</taxon>
        <taxon>Gammaproteobacteria</taxon>
        <taxon>Thiotrichales</taxon>
        <taxon>Thiotrichaceae</taxon>
        <taxon>Thiomargarita</taxon>
    </lineage>
</organism>
<dbReference type="EMBL" id="JSZA02000056">
    <property type="protein sequence ID" value="KHD06150.1"/>
    <property type="molecule type" value="Genomic_DNA"/>
</dbReference>
<feature type="domain" description="Clp ATPase C-terminal" evidence="5">
    <location>
        <begin position="682"/>
        <end position="773"/>
    </location>
</feature>
<dbReference type="SMART" id="SM01086">
    <property type="entry name" value="ClpB_D2-small"/>
    <property type="match status" value="1"/>
</dbReference>
<dbReference type="InterPro" id="IPR003593">
    <property type="entry name" value="AAA+_ATPase"/>
</dbReference>
<dbReference type="SMART" id="SM00382">
    <property type="entry name" value="AAA"/>
    <property type="match status" value="2"/>
</dbReference>
<dbReference type="Pfam" id="PF07724">
    <property type="entry name" value="AAA_2"/>
    <property type="match status" value="1"/>
</dbReference>
<keyword evidence="2" id="KW-0067">ATP-binding</keyword>
<evidence type="ECO:0000259" key="4">
    <source>
        <dbReference type="SMART" id="SM00382"/>
    </source>
</evidence>
<keyword evidence="7" id="KW-1185">Reference proteome</keyword>
<dbReference type="InterPro" id="IPR003959">
    <property type="entry name" value="ATPase_AAA_core"/>
</dbReference>
<sequence length="1082" mass="122951">MPTIPLEFPVLVTPSKEGYHLRPLFSESPSRTAKRFRDAVDLLIRDVRRQFRGFEMERGTIDDLLWFAFNPNLKFELKKLCFTLGPYMVFGDFAVARFFLKGHQFVCLPQFDNLFAIISDKLLEHGSITEQLTAILHEQMQERRKKASDFSPDHYYASNGQFVTSISLQVNVKRAKFPFEQQLDAWFASLAGQQDNFSGAVELARVGTNLRDDYPNRLQRASLRDAFVTRLGKIIFGSTMTAVVIIGPPGCGRTSLLHETFYRYLQEMENKPRPATIWHIDPNRVIAGMSIVGQWQRRFESILEYVIKSHQKKTRAHLFVDNLVALFRIGKSAQNSLTLSDVLKPYLEKRALTLIAEASPEEWNVVMETDRRFADLCQVFRLNEPTVEDTARIAVKERARLESLHECEIDIDAMERVFALTHSLLRGSAMPGNVVNFLERLAAKHRHGKIDVAQVEAAISEISHISSDLLDRQKTLRKEEVQQALCAQLIGQAEAVECLVNVVQTVKAGLQDPKKPMATLLFIGPTGVGKTQAAKVLTHYLFSDESQLIRLDMNEFVTEADVGRLIGSWGRPDGLLTTQIRHQPFSILLLDEIEKAHPAIHDLLLQVLGEGRLTDALGRTTDFTNTIIILTSNLGAEQASRRLGFAERDVQNQATSYRAAVEDFFRPELLNRIDRIVVFKSLELQDAVAITRLQLDGLLQRDGFVRRTTILNISESALVKVAQQGFDALLGGRALKRAIERDLTTLAATQLVKLKATQPIILDINWVNKRLQPSITALIPTEKNAVHLSEQSLTLESVSRLLDFVTDLRERLYALRDAQALELNATSDEQRLLLTMQESVFDVKEELDEMLWAMETARDPTETRFSSRIQQARVYFRWSYDCYTINSGDFYALQDIRDYLEEMYVQAPKLIKEHQSNWFNLLMSSSFLCFFCRGLELNQQDNLKLTLHSRVHGCGDKELDYLLDCYEKTLIYLGIDTRRLAPTGQDFRHLQVKGPRLQTLLGGEEGIHLFHPPNENALPIQVSLNPVETGTLNIIRSYALPADDGKGGVLTDLRSGMLNRSGIQAHEWALLWYGNLPEDERL</sequence>
<dbReference type="Gene3D" id="1.10.8.60">
    <property type="match status" value="1"/>
</dbReference>
<dbReference type="GO" id="GO:0005524">
    <property type="term" value="F:ATP binding"/>
    <property type="evidence" value="ECO:0007669"/>
    <property type="project" value="UniProtKB-KW"/>
</dbReference>
<dbReference type="AlphaFoldDB" id="A0A0A6P5J0"/>
<protein>
    <submittedName>
        <fullName evidence="6">Uncharacterized protein</fullName>
    </submittedName>
</protein>
<dbReference type="PRINTS" id="PR00300">
    <property type="entry name" value="CLPPROTEASEA"/>
</dbReference>
<name>A0A0A6P5J0_9GAMM</name>
<comment type="caution">
    <text evidence="6">The sequence shown here is derived from an EMBL/GenBank/DDBJ whole genome shotgun (WGS) entry which is preliminary data.</text>
</comment>
<evidence type="ECO:0000313" key="6">
    <source>
        <dbReference type="EMBL" id="KHD06150.1"/>
    </source>
</evidence>
<dbReference type="InterPro" id="IPR019489">
    <property type="entry name" value="Clp_ATPase_C"/>
</dbReference>
<dbReference type="CDD" id="cd19499">
    <property type="entry name" value="RecA-like_ClpB_Hsp104-like"/>
    <property type="match status" value="1"/>
</dbReference>
<dbReference type="Gene3D" id="3.40.50.300">
    <property type="entry name" value="P-loop containing nucleotide triphosphate hydrolases"/>
    <property type="match status" value="2"/>
</dbReference>
<evidence type="ECO:0000259" key="5">
    <source>
        <dbReference type="SMART" id="SM01086"/>
    </source>
</evidence>
<accession>A0A0A6P5J0</accession>
<keyword evidence="1" id="KW-0547">Nucleotide-binding</keyword>
<proteinExistence type="predicted"/>
<dbReference type="InterPro" id="IPR050130">
    <property type="entry name" value="ClpA_ClpB"/>
</dbReference>
<evidence type="ECO:0000313" key="7">
    <source>
        <dbReference type="Proteomes" id="UP000030428"/>
    </source>
</evidence>
<reference evidence="6 7" key="1">
    <citation type="journal article" date="2016" name="Front. Microbiol.">
        <title>Single-Cell (Meta-)Genomics of a Dimorphic Candidatus Thiomargarita nelsonii Reveals Genomic Plasticity.</title>
        <authorList>
            <person name="Flood B.E."/>
            <person name="Fliss P."/>
            <person name="Jones D.S."/>
            <person name="Dick G.J."/>
            <person name="Jain S."/>
            <person name="Kaster A.K."/>
            <person name="Winkel M."/>
            <person name="Mussmann M."/>
            <person name="Bailey J."/>
        </authorList>
    </citation>
    <scope>NUCLEOTIDE SEQUENCE [LARGE SCALE GENOMIC DNA]</scope>
    <source>
        <strain evidence="6">Hydrate Ridge</strain>
    </source>
</reference>
<evidence type="ECO:0000256" key="3">
    <source>
        <dbReference type="ARBA" id="ARBA00023186"/>
    </source>
</evidence>
<gene>
    <name evidence="6" type="ORF">PN36_15530</name>
</gene>
<feature type="domain" description="AAA+ ATPase" evidence="4">
    <location>
        <begin position="239"/>
        <end position="451"/>
    </location>
</feature>
<dbReference type="Proteomes" id="UP000030428">
    <property type="component" value="Unassembled WGS sequence"/>
</dbReference>
<dbReference type="GO" id="GO:0005737">
    <property type="term" value="C:cytoplasm"/>
    <property type="evidence" value="ECO:0007669"/>
    <property type="project" value="TreeGrafter"/>
</dbReference>
<dbReference type="Pfam" id="PF10431">
    <property type="entry name" value="ClpB_D2-small"/>
    <property type="match status" value="1"/>
</dbReference>
<dbReference type="InterPro" id="IPR001270">
    <property type="entry name" value="ClpA/B"/>
</dbReference>